<accession>A0A9X9M1A1</accession>
<name>A0A9X9M1A1_GULGU</name>
<dbReference type="PANTHER" id="PTHR11339:SF244">
    <property type="entry name" value="IGGFC-BINDING PROTEIN"/>
    <property type="match status" value="1"/>
</dbReference>
<dbReference type="Pfam" id="PF00094">
    <property type="entry name" value="VWD"/>
    <property type="match status" value="1"/>
</dbReference>
<dbReference type="InterPro" id="IPR050780">
    <property type="entry name" value="Mucin_vWF_Thrombospondin_sf"/>
</dbReference>
<proteinExistence type="predicted"/>
<dbReference type="GO" id="GO:0005615">
    <property type="term" value="C:extracellular space"/>
    <property type="evidence" value="ECO:0007669"/>
    <property type="project" value="TreeGrafter"/>
</dbReference>
<gene>
    <name evidence="4" type="ORF">BN2614_LOCUS9</name>
</gene>
<evidence type="ECO:0000256" key="1">
    <source>
        <dbReference type="ARBA" id="ARBA00023157"/>
    </source>
</evidence>
<dbReference type="PROSITE" id="PS51233">
    <property type="entry name" value="VWFD"/>
    <property type="match status" value="1"/>
</dbReference>
<sequence>MSGYHLKLDPKEPGHVLVNGDWQNLPFQALSNSTLIFRHGWDTVISCPFGLRVTYAPGIRVVVDLPAAYMGHVAGLCANYNGDPADDLQVPGIVLGTNMPEDALAWAFGHSYLVGSPTECLNAADKMPPPPPSCVTLPTTSTPAHFA</sequence>
<keyword evidence="2" id="KW-0325">Glycoprotein</keyword>
<dbReference type="GO" id="GO:0031012">
    <property type="term" value="C:extracellular matrix"/>
    <property type="evidence" value="ECO:0007669"/>
    <property type="project" value="TreeGrafter"/>
</dbReference>
<evidence type="ECO:0000313" key="5">
    <source>
        <dbReference type="Proteomes" id="UP000269945"/>
    </source>
</evidence>
<dbReference type="Proteomes" id="UP000269945">
    <property type="component" value="Unassembled WGS sequence"/>
</dbReference>
<keyword evidence="1" id="KW-1015">Disulfide bond</keyword>
<evidence type="ECO:0000313" key="4">
    <source>
        <dbReference type="EMBL" id="VCX15587.1"/>
    </source>
</evidence>
<keyword evidence="5" id="KW-1185">Reference proteome</keyword>
<comment type="caution">
    <text evidence="4">The sequence shown here is derived from an EMBL/GenBank/DDBJ whole genome shotgun (WGS) entry which is preliminary data.</text>
</comment>
<evidence type="ECO:0000259" key="3">
    <source>
        <dbReference type="PROSITE" id="PS51233"/>
    </source>
</evidence>
<dbReference type="InterPro" id="IPR001846">
    <property type="entry name" value="VWF_type-D"/>
</dbReference>
<feature type="non-terminal residue" evidence="4">
    <location>
        <position position="147"/>
    </location>
</feature>
<dbReference type="PANTHER" id="PTHR11339">
    <property type="entry name" value="EXTRACELLULAR MATRIX GLYCOPROTEIN RELATED"/>
    <property type="match status" value="1"/>
</dbReference>
<dbReference type="EMBL" id="CYRY02035355">
    <property type="protein sequence ID" value="VCX15587.1"/>
    <property type="molecule type" value="Genomic_DNA"/>
</dbReference>
<reference evidence="4 5" key="1">
    <citation type="submission" date="2018-10" db="EMBL/GenBank/DDBJ databases">
        <authorList>
            <person name="Ekblom R."/>
            <person name="Jareborg N."/>
        </authorList>
    </citation>
    <scope>NUCLEOTIDE SEQUENCE [LARGE SCALE GENOMIC DNA]</scope>
    <source>
        <tissue evidence="4">Muscle</tissue>
    </source>
</reference>
<evidence type="ECO:0000256" key="2">
    <source>
        <dbReference type="ARBA" id="ARBA00023180"/>
    </source>
</evidence>
<feature type="domain" description="VWFD" evidence="3">
    <location>
        <begin position="1"/>
        <end position="121"/>
    </location>
</feature>
<protein>
    <recommendedName>
        <fullName evidence="3">VWFD domain-containing protein</fullName>
    </recommendedName>
</protein>
<dbReference type="AlphaFoldDB" id="A0A9X9M1A1"/>
<organism evidence="4 5">
    <name type="scientific">Gulo gulo</name>
    <name type="common">Wolverine</name>
    <name type="synonym">Gluton</name>
    <dbReference type="NCBI Taxonomy" id="48420"/>
    <lineage>
        <taxon>Eukaryota</taxon>
        <taxon>Metazoa</taxon>
        <taxon>Chordata</taxon>
        <taxon>Craniata</taxon>
        <taxon>Vertebrata</taxon>
        <taxon>Euteleostomi</taxon>
        <taxon>Mammalia</taxon>
        <taxon>Eutheria</taxon>
        <taxon>Laurasiatheria</taxon>
        <taxon>Carnivora</taxon>
        <taxon>Caniformia</taxon>
        <taxon>Musteloidea</taxon>
        <taxon>Mustelidae</taxon>
        <taxon>Guloninae</taxon>
        <taxon>Gulo</taxon>
    </lineage>
</organism>